<name>A0A1S7U2V2_9HYPH</name>
<dbReference type="AlphaFoldDB" id="A0A1S7U2V2"/>
<proteinExistence type="predicted"/>
<comment type="caution">
    <text evidence="1">The sequence shown here is derived from an EMBL/GenBank/DDBJ whole genome shotgun (WGS) entry which is preliminary data.</text>
</comment>
<sequence length="74" mass="9106">MLFLRRAKSKSFKDCISNTLFLFWSRWSIREKISSWPCGYRVRRLAIYWYWLSKGFFACRKDRANIRHRGHSGR</sequence>
<evidence type="ECO:0000313" key="1">
    <source>
        <dbReference type="EMBL" id="CVI61010.1"/>
    </source>
</evidence>
<dbReference type="Proteomes" id="UP000192140">
    <property type="component" value="Unassembled WGS sequence"/>
</dbReference>
<dbReference type="EMBL" id="FCNP01000035">
    <property type="protein sequence ID" value="CVI61010.1"/>
    <property type="molecule type" value="Genomic_DNA"/>
</dbReference>
<evidence type="ECO:0000313" key="2">
    <source>
        <dbReference type="Proteomes" id="UP000192140"/>
    </source>
</evidence>
<keyword evidence="2" id="KW-1185">Reference proteome</keyword>
<organism evidence="1 2">
    <name type="scientific">Agrobacterium deltaense NCPPB 1641</name>
    <dbReference type="NCBI Taxonomy" id="1183425"/>
    <lineage>
        <taxon>Bacteria</taxon>
        <taxon>Pseudomonadati</taxon>
        <taxon>Pseudomonadota</taxon>
        <taxon>Alphaproteobacteria</taxon>
        <taxon>Hyphomicrobiales</taxon>
        <taxon>Rhizobiaceae</taxon>
        <taxon>Rhizobium/Agrobacterium group</taxon>
        <taxon>Agrobacterium</taxon>
    </lineage>
</organism>
<reference evidence="1" key="1">
    <citation type="submission" date="2016-01" db="EMBL/GenBank/DDBJ databases">
        <authorList>
            <person name="Regsiter A."/>
            <person name="william w."/>
        </authorList>
    </citation>
    <scope>NUCLEOTIDE SEQUENCE</scope>
    <source>
        <strain evidence="1">NCPPB 1641</strain>
    </source>
</reference>
<protein>
    <submittedName>
        <fullName evidence="1">Uncharacterized protein</fullName>
    </submittedName>
</protein>
<accession>A0A1S7U2V2</accession>
<gene>
    <name evidence="1" type="ORF">AGR7A_Lc140061</name>
</gene>